<gene>
    <name evidence="2" type="ORF">BDV23DRAFT_177343</name>
</gene>
<reference evidence="2" key="1">
    <citation type="submission" date="2019-04" db="EMBL/GenBank/DDBJ databases">
        <title>Friends and foes A comparative genomics studyof 23 Aspergillus species from section Flavi.</title>
        <authorList>
            <consortium name="DOE Joint Genome Institute"/>
            <person name="Kjaerbolling I."/>
            <person name="Vesth T."/>
            <person name="Frisvad J.C."/>
            <person name="Nybo J.L."/>
            <person name="Theobald S."/>
            <person name="Kildgaard S."/>
            <person name="Isbrandt T."/>
            <person name="Kuo A."/>
            <person name="Sato A."/>
            <person name="Lyhne E.K."/>
            <person name="Kogle M.E."/>
            <person name="Wiebenga A."/>
            <person name="Kun R.S."/>
            <person name="Lubbers R.J."/>
            <person name="Makela M.R."/>
            <person name="Barry K."/>
            <person name="Chovatia M."/>
            <person name="Clum A."/>
            <person name="Daum C."/>
            <person name="Haridas S."/>
            <person name="He G."/>
            <person name="LaButti K."/>
            <person name="Lipzen A."/>
            <person name="Mondo S."/>
            <person name="Riley R."/>
            <person name="Salamov A."/>
            <person name="Simmons B.A."/>
            <person name="Magnuson J.K."/>
            <person name="Henrissat B."/>
            <person name="Mortensen U.H."/>
            <person name="Larsen T.O."/>
            <person name="Devries R.P."/>
            <person name="Grigoriev I.V."/>
            <person name="Machida M."/>
            <person name="Baker S.E."/>
            <person name="Andersen M.R."/>
        </authorList>
    </citation>
    <scope>NUCLEOTIDE SEQUENCE [LARGE SCALE GENOMIC DNA]</scope>
    <source>
        <strain evidence="2">IBT 14317</strain>
    </source>
</reference>
<feature type="region of interest" description="Disordered" evidence="1">
    <location>
        <begin position="33"/>
        <end position="65"/>
    </location>
</feature>
<name>A0A5N7BR07_PETAA</name>
<organism evidence="2">
    <name type="scientific">Petromyces alliaceus</name>
    <name type="common">Aspergillus alliaceus</name>
    <dbReference type="NCBI Taxonomy" id="209559"/>
    <lineage>
        <taxon>Eukaryota</taxon>
        <taxon>Fungi</taxon>
        <taxon>Dikarya</taxon>
        <taxon>Ascomycota</taxon>
        <taxon>Pezizomycotina</taxon>
        <taxon>Eurotiomycetes</taxon>
        <taxon>Eurotiomycetidae</taxon>
        <taxon>Eurotiales</taxon>
        <taxon>Aspergillaceae</taxon>
        <taxon>Aspergillus</taxon>
        <taxon>Aspergillus subgen. Circumdati</taxon>
    </lineage>
</organism>
<accession>A0A5N7BR07</accession>
<sequence length="254" mass="28303">MFLLQLITAIIAFFFGLTFHRLYSAAIEKRINEDSKKKRPTPSPGPEPSGSNKAKCERKGDDDEEVFTMDDFPTEVLLKAHYMATKQSSLDRPLGMFESDVTLAASIRAHAGANPPASDRENFAGTPLSNDAISNILKEVKPDCNKAQAWIKAHEASKAAKERAKAKLEGREDLRKRAVRLSYDRARQTASQFNAPRHEAGDLAPVAVPEVSEGRTVNEELEESRVVYNRVSLAHDRLLKTISDIEEFRKAVPQ</sequence>
<proteinExistence type="predicted"/>
<dbReference type="OrthoDB" id="4472881at2759"/>
<dbReference type="AlphaFoldDB" id="A0A5N7BR07"/>
<evidence type="ECO:0000256" key="1">
    <source>
        <dbReference type="SAM" id="MobiDB-lite"/>
    </source>
</evidence>
<dbReference type="EMBL" id="ML735405">
    <property type="protein sequence ID" value="KAE8384073.1"/>
    <property type="molecule type" value="Genomic_DNA"/>
</dbReference>
<protein>
    <submittedName>
        <fullName evidence="2">Uncharacterized protein</fullName>
    </submittedName>
</protein>
<dbReference type="Proteomes" id="UP000326877">
    <property type="component" value="Unassembled WGS sequence"/>
</dbReference>
<evidence type="ECO:0000313" key="2">
    <source>
        <dbReference type="EMBL" id="KAE8384073.1"/>
    </source>
</evidence>